<accession>I2GW67</accession>
<dbReference type="InterPro" id="IPR009080">
    <property type="entry name" value="tRNAsynth_Ia_anticodon-bd"/>
</dbReference>
<evidence type="ECO:0000313" key="13">
    <source>
        <dbReference type="EMBL" id="CCH58369.1"/>
    </source>
</evidence>
<evidence type="ECO:0000256" key="11">
    <source>
        <dbReference type="SAM" id="Coils"/>
    </source>
</evidence>
<dbReference type="InterPro" id="IPR024909">
    <property type="entry name" value="Cys-tRNA/MSH_ligase"/>
</dbReference>
<keyword evidence="14" id="KW-1185">Reference proteome</keyword>
<dbReference type="PANTHER" id="PTHR10890">
    <property type="entry name" value="CYSTEINYL-TRNA SYNTHETASE"/>
    <property type="match status" value="1"/>
</dbReference>
<dbReference type="eggNOG" id="KOG2007">
    <property type="taxonomic scope" value="Eukaryota"/>
</dbReference>
<evidence type="ECO:0000256" key="7">
    <source>
        <dbReference type="ARBA" id="ARBA00022840"/>
    </source>
</evidence>
<dbReference type="GO" id="GO:0005739">
    <property type="term" value="C:mitochondrion"/>
    <property type="evidence" value="ECO:0007669"/>
    <property type="project" value="EnsemblFungi"/>
</dbReference>
<keyword evidence="3" id="KW-0436">Ligase</keyword>
<dbReference type="GO" id="GO:1990825">
    <property type="term" value="F:sequence-specific mRNA binding"/>
    <property type="evidence" value="ECO:0007669"/>
    <property type="project" value="EnsemblFungi"/>
</dbReference>
<evidence type="ECO:0000256" key="10">
    <source>
        <dbReference type="ARBA" id="ARBA00031499"/>
    </source>
</evidence>
<dbReference type="FunCoup" id="I2GW67">
    <property type="interactions" value="974"/>
</dbReference>
<dbReference type="EC" id="6.1.1.16" evidence="2"/>
<dbReference type="InterPro" id="IPR014729">
    <property type="entry name" value="Rossmann-like_a/b/a_fold"/>
</dbReference>
<dbReference type="STRING" id="1071380.I2GW67"/>
<dbReference type="OMA" id="FHNDMKS"/>
<keyword evidence="4" id="KW-0479">Metal-binding</keyword>
<keyword evidence="11" id="KW-0175">Coiled coil</keyword>
<dbReference type="Gene3D" id="3.40.50.620">
    <property type="entry name" value="HUPs"/>
    <property type="match status" value="1"/>
</dbReference>
<evidence type="ECO:0000256" key="6">
    <source>
        <dbReference type="ARBA" id="ARBA00022833"/>
    </source>
</evidence>
<dbReference type="InterPro" id="IPR032678">
    <property type="entry name" value="tRNA-synt_1_cat_dom"/>
</dbReference>
<keyword evidence="8" id="KW-0648">Protein biosynthesis</keyword>
<dbReference type="InParanoid" id="I2GW67"/>
<dbReference type="OrthoDB" id="438179at2759"/>
<dbReference type="InterPro" id="IPR015803">
    <property type="entry name" value="Cys-tRNA-ligase"/>
</dbReference>
<dbReference type="AlphaFoldDB" id="I2GW67"/>
<dbReference type="HOGENOM" id="CLU_013528_3_1_1"/>
<dbReference type="GO" id="GO:0046872">
    <property type="term" value="F:metal ion binding"/>
    <property type="evidence" value="ECO:0007669"/>
    <property type="project" value="UniProtKB-KW"/>
</dbReference>
<dbReference type="GO" id="GO:0006423">
    <property type="term" value="P:cysteinyl-tRNA aminoacylation"/>
    <property type="evidence" value="ECO:0007669"/>
    <property type="project" value="EnsemblFungi"/>
</dbReference>
<evidence type="ECO:0000256" key="2">
    <source>
        <dbReference type="ARBA" id="ARBA00012832"/>
    </source>
</evidence>
<reference evidence="13 14" key="1">
    <citation type="journal article" date="2011" name="Proc. Natl. Acad. Sci. U.S.A.">
        <title>Evolutionary erosion of yeast sex chromosomes by mating-type switching accidents.</title>
        <authorList>
            <person name="Gordon J.L."/>
            <person name="Armisen D."/>
            <person name="Proux-Wera E."/>
            <person name="Oheigeartaigh S.S."/>
            <person name="Byrne K.P."/>
            <person name="Wolfe K.H."/>
        </authorList>
    </citation>
    <scope>NUCLEOTIDE SEQUENCE [LARGE SCALE GENOMIC DNA]</scope>
    <source>
        <strain evidence="14">ATCC 34711 / CBS 6284 / DSM 70876 / NBRC 10599 / NRRL Y-10934 / UCD 77-7</strain>
    </source>
</reference>
<dbReference type="EMBL" id="HE806316">
    <property type="protein sequence ID" value="CCH58369.1"/>
    <property type="molecule type" value="Genomic_DNA"/>
</dbReference>
<gene>
    <name evidence="13" type="primary">TBLA0A05760</name>
    <name evidence="13" type="ORF">TBLA_0A05760</name>
</gene>
<dbReference type="GO" id="GO:0005829">
    <property type="term" value="C:cytosol"/>
    <property type="evidence" value="ECO:0007669"/>
    <property type="project" value="EnsemblFungi"/>
</dbReference>
<dbReference type="GO" id="GO:0005524">
    <property type="term" value="F:ATP binding"/>
    <property type="evidence" value="ECO:0007669"/>
    <property type="project" value="UniProtKB-KW"/>
</dbReference>
<evidence type="ECO:0000256" key="1">
    <source>
        <dbReference type="ARBA" id="ARBA00001947"/>
    </source>
</evidence>
<evidence type="ECO:0000313" key="14">
    <source>
        <dbReference type="Proteomes" id="UP000002866"/>
    </source>
</evidence>
<dbReference type="PRINTS" id="PR00983">
    <property type="entry name" value="TRNASYNTHCYS"/>
</dbReference>
<keyword evidence="7" id="KW-0067">ATP-binding</keyword>
<dbReference type="KEGG" id="tbl:TBLA_0A05760"/>
<evidence type="ECO:0000256" key="4">
    <source>
        <dbReference type="ARBA" id="ARBA00022723"/>
    </source>
</evidence>
<protein>
    <recommendedName>
        <fullName evidence="2">cysteine--tRNA ligase</fullName>
        <ecNumber evidence="2">6.1.1.16</ecNumber>
    </recommendedName>
    <alternativeName>
        <fullName evidence="10">Cysteinyl-tRNA synthetase</fullName>
    </alternativeName>
</protein>
<evidence type="ECO:0000256" key="8">
    <source>
        <dbReference type="ARBA" id="ARBA00022917"/>
    </source>
</evidence>
<name>I2GW67_HENB6</name>
<dbReference type="GO" id="GO:0004817">
    <property type="term" value="F:cysteine-tRNA ligase activity"/>
    <property type="evidence" value="ECO:0007669"/>
    <property type="project" value="UniProtKB-EC"/>
</dbReference>
<dbReference type="SUPFAM" id="SSF47323">
    <property type="entry name" value="Anticodon-binding domain of a subclass of class I aminoacyl-tRNA synthetases"/>
    <property type="match status" value="1"/>
</dbReference>
<feature type="coiled-coil region" evidence="11">
    <location>
        <begin position="682"/>
        <end position="716"/>
    </location>
</feature>
<dbReference type="NCBIfam" id="TIGR00435">
    <property type="entry name" value="cysS"/>
    <property type="match status" value="1"/>
</dbReference>
<feature type="domain" description="tRNA synthetases class I catalytic" evidence="12">
    <location>
        <begin position="56"/>
        <end position="473"/>
    </location>
</feature>
<dbReference type="CDD" id="cd00672">
    <property type="entry name" value="CysRS_core"/>
    <property type="match status" value="1"/>
</dbReference>
<evidence type="ECO:0000256" key="3">
    <source>
        <dbReference type="ARBA" id="ARBA00022598"/>
    </source>
</evidence>
<dbReference type="HAMAP" id="MF_00041">
    <property type="entry name" value="Cys_tRNA_synth"/>
    <property type="match status" value="1"/>
</dbReference>
<dbReference type="Proteomes" id="UP000002866">
    <property type="component" value="Chromosome 1"/>
</dbReference>
<dbReference type="Pfam" id="PF01406">
    <property type="entry name" value="tRNA-synt_1e"/>
    <property type="match status" value="1"/>
</dbReference>
<comment type="cofactor">
    <cofactor evidence="1">
        <name>Zn(2+)</name>
        <dbReference type="ChEBI" id="CHEBI:29105"/>
    </cofactor>
</comment>
<dbReference type="RefSeq" id="XP_004177888.1">
    <property type="nucleotide sequence ID" value="XM_004177840.1"/>
</dbReference>
<keyword evidence="9" id="KW-0030">Aminoacyl-tRNA synthetase</keyword>
<dbReference type="GeneID" id="14493398"/>
<evidence type="ECO:0000256" key="9">
    <source>
        <dbReference type="ARBA" id="ARBA00023146"/>
    </source>
</evidence>
<evidence type="ECO:0000259" key="12">
    <source>
        <dbReference type="Pfam" id="PF01406"/>
    </source>
</evidence>
<proteinExistence type="inferred from homology"/>
<dbReference type="PANTHER" id="PTHR10890:SF3">
    <property type="entry name" value="CYSTEINE--TRNA LIGASE, CYTOPLASMIC"/>
    <property type="match status" value="1"/>
</dbReference>
<dbReference type="SUPFAM" id="SSF52374">
    <property type="entry name" value="Nucleotidylyl transferase"/>
    <property type="match status" value="1"/>
</dbReference>
<keyword evidence="6" id="KW-0862">Zinc</keyword>
<organism evidence="13 14">
    <name type="scientific">Henningerozyma blattae (strain ATCC 34711 / CBS 6284 / DSM 70876 / NBRC 10599 / NRRL Y-10934 / UCD 77-7)</name>
    <name type="common">Yeast</name>
    <name type="synonym">Tetrapisispora blattae</name>
    <dbReference type="NCBI Taxonomy" id="1071380"/>
    <lineage>
        <taxon>Eukaryota</taxon>
        <taxon>Fungi</taxon>
        <taxon>Dikarya</taxon>
        <taxon>Ascomycota</taxon>
        <taxon>Saccharomycotina</taxon>
        <taxon>Saccharomycetes</taxon>
        <taxon>Saccharomycetales</taxon>
        <taxon>Saccharomycetaceae</taxon>
        <taxon>Henningerozyma</taxon>
    </lineage>
</organism>
<sequence>MSLRQRLLLPIIRMSSTSSKVNQPKWYKPSSPTPEETVVLKLYNTLTRSKEEFIPISKNKNVTWYSCGPTVYDSSHMGHARNYVSIDINRRILQDYFGYNINFVQNVTDIDDKIIIRARQNYLFENFMEQHSSISQKLLDYINSALFNYINSNLNDSIKTIPDFQTWVSNLNKEEEKMKNPKFPMHLTASENAIIALSRESIPIEEFFKLVKDVTVPLLDSEFGSTINDPEVFKKLPAYWERQFDRDMSRLNVLPPTLTTRVSEYVPEIITFVEKIIANGYAYPSDDGSVYFDTVKFDASQNHDYAKCQPWNKGQLDLINDAEGSLTNFATGSKKSPNDFALWKNSKPGEPEWVSPWGKGRPGWHIECSVMASDIHGESFDIHSGGIDLAFPHHDNELAQSEAHFDYHQWVNYFLHTGHLHIEGQKMSKSLKNFITIEEALKTYSPRQLRLCFASVQWNNQLDFKESLINEIKSTETTFNNFFMNIRAFNNDYKHMMETSLEGGNISKKLSTMEKDLMSYLFETEKNVHTAFCDNLSTPQVMKHLLDLVTVTNNYITKIGKDWKIEPLMAIIKYITKILGIIGFEIRSDGLGWASTSSSSTATSNSSTEEIIMPYVKVLSKFRDDVRSMSINKTPYQEFLKLTDVLRDVDLLNLNIAIDDRNNQSSLVKFLTDEEKLKLIKFNEEKEIKEKLKMEKKLQQQKLNEEKERLRAEKAKISPKDMFKTNENFSAWDEDGLPTKDKDGNDVTKSMLKKLKKQWEAQRKLYEEYNK</sequence>
<keyword evidence="5" id="KW-0547">Nucleotide-binding</keyword>
<evidence type="ECO:0000256" key="5">
    <source>
        <dbReference type="ARBA" id="ARBA00022741"/>
    </source>
</evidence>